<comment type="caution">
    <text evidence="1">The sequence shown here is derived from an EMBL/GenBank/DDBJ whole genome shotgun (WGS) entry which is preliminary data.</text>
</comment>
<reference evidence="1" key="1">
    <citation type="submission" date="2021-02" db="EMBL/GenBank/DDBJ databases">
        <authorList>
            <consortium name="DOE Joint Genome Institute"/>
            <person name="Ahrendt S."/>
            <person name="Looney B.P."/>
            <person name="Miyauchi S."/>
            <person name="Morin E."/>
            <person name="Drula E."/>
            <person name="Courty P.E."/>
            <person name="Chicoki N."/>
            <person name="Fauchery L."/>
            <person name="Kohler A."/>
            <person name="Kuo A."/>
            <person name="Labutti K."/>
            <person name="Pangilinan J."/>
            <person name="Lipzen A."/>
            <person name="Riley R."/>
            <person name="Andreopoulos W."/>
            <person name="He G."/>
            <person name="Johnson J."/>
            <person name="Barry K.W."/>
            <person name="Grigoriev I.V."/>
            <person name="Nagy L."/>
            <person name="Hibbett D."/>
            <person name="Henrissat B."/>
            <person name="Matheny P.B."/>
            <person name="Labbe J."/>
            <person name="Martin F."/>
        </authorList>
    </citation>
    <scope>NUCLEOTIDE SEQUENCE</scope>
    <source>
        <strain evidence="1">FP105234-sp</strain>
    </source>
</reference>
<gene>
    <name evidence="1" type="ORF">FA95DRAFT_1558588</name>
</gene>
<protein>
    <submittedName>
        <fullName evidence="1">Uncharacterized protein</fullName>
    </submittedName>
</protein>
<organism evidence="1 2">
    <name type="scientific">Auriscalpium vulgare</name>
    <dbReference type="NCBI Taxonomy" id="40419"/>
    <lineage>
        <taxon>Eukaryota</taxon>
        <taxon>Fungi</taxon>
        <taxon>Dikarya</taxon>
        <taxon>Basidiomycota</taxon>
        <taxon>Agaricomycotina</taxon>
        <taxon>Agaricomycetes</taxon>
        <taxon>Russulales</taxon>
        <taxon>Auriscalpiaceae</taxon>
        <taxon>Auriscalpium</taxon>
    </lineage>
</organism>
<proteinExistence type="predicted"/>
<sequence length="210" mass="22265">MVSDEVALMAEGLTHDALPEHPRGGQASSSGHASYNDPFADLAVTKVLCCTTMGPTASSPWARPCAWPRLLIRTAVPPTGDFVPMSSSSSRRRATASRTRRPRTRTRPHRCPPGTTHNSASSLDAPSSLTGPRSPPRAEPAGAPLPRRCPPLPRRRPHRQAHHSCPASAVHGAQTHGAAHGVTVEERVGGGANERASGTRVARYQPTPVE</sequence>
<keyword evidence="2" id="KW-1185">Reference proteome</keyword>
<dbReference type="Proteomes" id="UP000814033">
    <property type="component" value="Unassembled WGS sequence"/>
</dbReference>
<accession>A0ACB8RUP6</accession>
<reference evidence="1" key="2">
    <citation type="journal article" date="2022" name="New Phytol.">
        <title>Evolutionary transition to the ectomycorrhizal habit in the genomes of a hyperdiverse lineage of mushroom-forming fungi.</title>
        <authorList>
            <person name="Looney B."/>
            <person name="Miyauchi S."/>
            <person name="Morin E."/>
            <person name="Drula E."/>
            <person name="Courty P.E."/>
            <person name="Kohler A."/>
            <person name="Kuo A."/>
            <person name="LaButti K."/>
            <person name="Pangilinan J."/>
            <person name="Lipzen A."/>
            <person name="Riley R."/>
            <person name="Andreopoulos W."/>
            <person name="He G."/>
            <person name="Johnson J."/>
            <person name="Nolan M."/>
            <person name="Tritt A."/>
            <person name="Barry K.W."/>
            <person name="Grigoriev I.V."/>
            <person name="Nagy L.G."/>
            <person name="Hibbett D."/>
            <person name="Henrissat B."/>
            <person name="Matheny P.B."/>
            <person name="Labbe J."/>
            <person name="Martin F.M."/>
        </authorList>
    </citation>
    <scope>NUCLEOTIDE SEQUENCE</scope>
    <source>
        <strain evidence="1">FP105234-sp</strain>
    </source>
</reference>
<dbReference type="EMBL" id="MU275895">
    <property type="protein sequence ID" value="KAI0047929.1"/>
    <property type="molecule type" value="Genomic_DNA"/>
</dbReference>
<evidence type="ECO:0000313" key="2">
    <source>
        <dbReference type="Proteomes" id="UP000814033"/>
    </source>
</evidence>
<name>A0ACB8RUP6_9AGAM</name>
<evidence type="ECO:0000313" key="1">
    <source>
        <dbReference type="EMBL" id="KAI0047929.1"/>
    </source>
</evidence>